<comment type="catalytic activity">
    <reaction evidence="6">
        <text>Hydrolysis of proteins in presence of ATP.</text>
        <dbReference type="EC" id="3.4.21.53"/>
    </reaction>
</comment>
<dbReference type="InterPro" id="IPR020568">
    <property type="entry name" value="Ribosomal_Su5_D2-typ_SF"/>
</dbReference>
<evidence type="ECO:0000256" key="6">
    <source>
        <dbReference type="ARBA" id="ARBA00050665"/>
    </source>
</evidence>
<keyword evidence="5 7" id="KW-0067">ATP-binding</keyword>
<dbReference type="InterPro" id="IPR004815">
    <property type="entry name" value="Lon_bac/euk-typ"/>
</dbReference>
<feature type="domain" description="Lon proteolytic" evidence="13">
    <location>
        <begin position="750"/>
        <end position="929"/>
    </location>
</feature>
<dbReference type="InterPro" id="IPR054594">
    <property type="entry name" value="Lon_lid"/>
</dbReference>
<keyword evidence="10" id="KW-0863">Zinc-finger</keyword>
<evidence type="ECO:0000259" key="12">
    <source>
        <dbReference type="PROSITE" id="PS50157"/>
    </source>
</evidence>
<dbReference type="InterPro" id="IPR013087">
    <property type="entry name" value="Znf_C2H2_type"/>
</dbReference>
<dbReference type="SUPFAM" id="SSF54211">
    <property type="entry name" value="Ribosomal protein S5 domain 2-like"/>
    <property type="match status" value="1"/>
</dbReference>
<dbReference type="PROSITE" id="PS50157">
    <property type="entry name" value="ZINC_FINGER_C2H2_2"/>
    <property type="match status" value="1"/>
</dbReference>
<keyword evidence="3 7" id="KW-0378">Hydrolase</keyword>
<dbReference type="GO" id="GO:0004252">
    <property type="term" value="F:serine-type endopeptidase activity"/>
    <property type="evidence" value="ECO:0007669"/>
    <property type="project" value="UniProtKB-UniRule"/>
</dbReference>
<keyword evidence="1 7" id="KW-0645">Protease</keyword>
<dbReference type="GO" id="GO:0006508">
    <property type="term" value="P:proteolysis"/>
    <property type="evidence" value="ECO:0007669"/>
    <property type="project" value="UniProtKB-KW"/>
</dbReference>
<dbReference type="Pfam" id="PF02190">
    <property type="entry name" value="LON_substr_bdg"/>
    <property type="match status" value="1"/>
</dbReference>
<dbReference type="Gene3D" id="3.40.50.300">
    <property type="entry name" value="P-loop containing nucleotide triphosphate hydrolases"/>
    <property type="match status" value="1"/>
</dbReference>
<evidence type="ECO:0000313" key="16">
    <source>
        <dbReference type="Proteomes" id="UP000835052"/>
    </source>
</evidence>
<evidence type="ECO:0000256" key="8">
    <source>
        <dbReference type="PIRSR" id="PIRSR001174-1"/>
    </source>
</evidence>
<feature type="active site" evidence="8 11">
    <location>
        <position position="878"/>
    </location>
</feature>
<dbReference type="SMART" id="SM00464">
    <property type="entry name" value="LON"/>
    <property type="match status" value="1"/>
</dbReference>
<name>A0A8S1GZ64_9PELO</name>
<dbReference type="Pfam" id="PF22667">
    <property type="entry name" value="Lon_lid"/>
    <property type="match status" value="1"/>
</dbReference>
<dbReference type="Pfam" id="PF05362">
    <property type="entry name" value="Lon_C"/>
    <property type="match status" value="1"/>
</dbReference>
<comment type="caution">
    <text evidence="15">The sequence shown here is derived from an EMBL/GenBank/DDBJ whole genome shotgun (WGS) entry which is preliminary data.</text>
</comment>
<evidence type="ECO:0000256" key="7">
    <source>
        <dbReference type="PIRNR" id="PIRNR001174"/>
    </source>
</evidence>
<keyword evidence="10" id="KW-0479">Metal-binding</keyword>
<dbReference type="GO" id="GO:0030163">
    <property type="term" value="P:protein catabolic process"/>
    <property type="evidence" value="ECO:0007669"/>
    <property type="project" value="InterPro"/>
</dbReference>
<proteinExistence type="inferred from homology"/>
<dbReference type="InterPro" id="IPR008269">
    <property type="entry name" value="Lon_proteolytic"/>
</dbReference>
<gene>
    <name evidence="15" type="ORF">CAUJ_LOCUS4123</name>
</gene>
<dbReference type="PRINTS" id="PR00830">
    <property type="entry name" value="ENDOLAPTASE"/>
</dbReference>
<feature type="binding site" evidence="9">
    <location>
        <begin position="499"/>
        <end position="506"/>
    </location>
    <ligand>
        <name>ATP</name>
        <dbReference type="ChEBI" id="CHEBI:30616"/>
    </ligand>
</feature>
<evidence type="ECO:0000256" key="2">
    <source>
        <dbReference type="ARBA" id="ARBA00022741"/>
    </source>
</evidence>
<evidence type="ECO:0000256" key="3">
    <source>
        <dbReference type="ARBA" id="ARBA00022801"/>
    </source>
</evidence>
<dbReference type="OrthoDB" id="2411602at2759"/>
<evidence type="ECO:0000256" key="9">
    <source>
        <dbReference type="PIRSR" id="PIRSR001174-2"/>
    </source>
</evidence>
<dbReference type="CDD" id="cd19500">
    <property type="entry name" value="RecA-like_Lon"/>
    <property type="match status" value="1"/>
</dbReference>
<keyword evidence="4 7" id="KW-0720">Serine protease</keyword>
<dbReference type="GO" id="GO:0004176">
    <property type="term" value="F:ATP-dependent peptidase activity"/>
    <property type="evidence" value="ECO:0007669"/>
    <property type="project" value="UniProtKB-UniRule"/>
</dbReference>
<dbReference type="PROSITE" id="PS51786">
    <property type="entry name" value="LON_PROTEOLYTIC"/>
    <property type="match status" value="1"/>
</dbReference>
<comment type="similarity">
    <text evidence="7 11">Belongs to the peptidase S16 family.</text>
</comment>
<dbReference type="Gene3D" id="1.10.8.60">
    <property type="match status" value="1"/>
</dbReference>
<dbReference type="GO" id="GO:0016887">
    <property type="term" value="F:ATP hydrolysis activity"/>
    <property type="evidence" value="ECO:0007669"/>
    <property type="project" value="InterPro"/>
</dbReference>
<accession>A0A8S1GZ64</accession>
<dbReference type="EMBL" id="CAJGYM010000008">
    <property type="protein sequence ID" value="CAD6188204.1"/>
    <property type="molecule type" value="Genomic_DNA"/>
</dbReference>
<dbReference type="PROSITE" id="PS00028">
    <property type="entry name" value="ZINC_FINGER_C2H2_1"/>
    <property type="match status" value="2"/>
</dbReference>
<protein>
    <recommendedName>
        <fullName evidence="7">Lon protease homolog</fullName>
        <ecNumber evidence="7">3.4.21.-</ecNumber>
    </recommendedName>
</protein>
<dbReference type="GO" id="GO:0005524">
    <property type="term" value="F:ATP binding"/>
    <property type="evidence" value="ECO:0007669"/>
    <property type="project" value="UniProtKB-KW"/>
</dbReference>
<dbReference type="SMART" id="SM00355">
    <property type="entry name" value="ZnF_C2H2"/>
    <property type="match status" value="3"/>
</dbReference>
<dbReference type="PIRSF" id="PIRSF001174">
    <property type="entry name" value="Lon_proteas"/>
    <property type="match status" value="1"/>
</dbReference>
<keyword evidence="2 7" id="KW-0547">Nucleotide-binding</keyword>
<feature type="active site" evidence="8 11">
    <location>
        <position position="835"/>
    </location>
</feature>
<evidence type="ECO:0000313" key="15">
    <source>
        <dbReference type="EMBL" id="CAD6188204.1"/>
    </source>
</evidence>
<dbReference type="InterPro" id="IPR003959">
    <property type="entry name" value="ATPase_AAA_core"/>
</dbReference>
<evidence type="ECO:0000259" key="13">
    <source>
        <dbReference type="PROSITE" id="PS51786"/>
    </source>
</evidence>
<dbReference type="Gene3D" id="3.30.230.10">
    <property type="match status" value="1"/>
</dbReference>
<evidence type="ECO:0000256" key="4">
    <source>
        <dbReference type="ARBA" id="ARBA00022825"/>
    </source>
</evidence>
<evidence type="ECO:0000256" key="11">
    <source>
        <dbReference type="PROSITE-ProRule" id="PRU01122"/>
    </source>
</evidence>
<dbReference type="EC" id="3.4.21.-" evidence="7"/>
<evidence type="ECO:0000256" key="5">
    <source>
        <dbReference type="ARBA" id="ARBA00022840"/>
    </source>
</evidence>
<reference evidence="15" key="1">
    <citation type="submission" date="2020-10" db="EMBL/GenBank/DDBJ databases">
        <authorList>
            <person name="Kikuchi T."/>
        </authorList>
    </citation>
    <scope>NUCLEOTIDE SEQUENCE</scope>
    <source>
        <strain evidence="15">NKZ352</strain>
    </source>
</reference>
<keyword evidence="10" id="KW-0862">Zinc</keyword>
<dbReference type="Proteomes" id="UP000835052">
    <property type="component" value="Unassembled WGS sequence"/>
</dbReference>
<keyword evidence="16" id="KW-1185">Reference proteome</keyword>
<feature type="domain" description="Lon N-terminal" evidence="14">
    <location>
        <begin position="167"/>
        <end position="354"/>
    </location>
</feature>
<dbReference type="SUPFAM" id="SSF52540">
    <property type="entry name" value="P-loop containing nucleoside triphosphate hydrolases"/>
    <property type="match status" value="1"/>
</dbReference>
<dbReference type="InterPro" id="IPR027065">
    <property type="entry name" value="Lon_Prtase"/>
</dbReference>
<dbReference type="AlphaFoldDB" id="A0A8S1GZ64"/>
<dbReference type="Pfam" id="PF00004">
    <property type="entry name" value="AAA"/>
    <property type="match status" value="1"/>
</dbReference>
<dbReference type="FunFam" id="3.40.50.300:FF:000021">
    <property type="entry name" value="Lon protease homolog"/>
    <property type="match status" value="1"/>
</dbReference>
<evidence type="ECO:0000256" key="1">
    <source>
        <dbReference type="ARBA" id="ARBA00022670"/>
    </source>
</evidence>
<dbReference type="NCBIfam" id="TIGR00763">
    <property type="entry name" value="lon"/>
    <property type="match status" value="1"/>
</dbReference>
<sequence>MECRHCCRTFTTVKEVREHERVSHEEKVRRKQPQRWKCTYCHLEFLSRHGRDSHVVTHFSNVMDEVWKSLDDMQHEVSAMLNECPICSCVMGSRKSFRMHVIHRHLIIDPETFISKTNVKVEVKEEVEDPLYERNLEADATTLRRSLGPRDSLSLPFFTNCSMTLELPIVFVANGVVLPGASLKLPIRSKNNMGTVEKYLLDKSSKTIAVGYRLSQEKMFEAATQVAVQQVTCWTFNSHVQYTLHVVGLQRISVDRISTSTCVATPLRDVTDEKTATLGEEFLKIVKPFIEKSDNVEITVQLKRLAEEKNFGALVDLFVSQLKNVSYVQQLEFLASRDVNARLQLCSQWIEDQISSTRSVPSSGTSSLQKALALKDPQSWKKVSRSTGGHKSPVQAVEEKLKQMALPEGIQDKVMGEVERLKSMNATQSEHNVLLNWLELVAALPWNVSENTEIDLIKARTILEASHDAMDDVKQRVLEHLAVCKLNDSVNGVILCFSGPPGIGKTSVARAIAQSMGRKFQRVSLGGIRDESDIRGHRRTYVASMPGRIIEALKTCRVNNPVILLDEIDKLYAGNSGSPSAALLELLDPEQNNAFHDHYLNLPFDMSNVMFIATANDLSNVEPALRDRLEIIEMSGYGLKEKLNIARRHLRARQLLKHGICPDYLTLDDGAIETIIEEYTMEAGVRQLERHIASVCRYAALKLAEACNDDVQADVVPDLQLPIIVTPLHIHRILRGKQMNRIKVVESMRPLPPGVCFGLSVTADGGRVMPIEASKSDGNGKVTTTGKLGKVLEESVHVAAAWLASNAKRLEMTPLKNYDIHVHLPEGGIGKDGPSAGCGLAAALASLATETPLRSDTAITGEISLSGHVLPVGGIKEKVLAAQRERLQRVVLPAANRQQIEKLDDDVKREMELVLVENIDQVIAAMLENRLFSKL</sequence>
<dbReference type="SMART" id="SM00382">
    <property type="entry name" value="AAA"/>
    <property type="match status" value="1"/>
</dbReference>
<dbReference type="InterPro" id="IPR014721">
    <property type="entry name" value="Ribsml_uS5_D2-typ_fold_subgr"/>
</dbReference>
<organism evidence="15 16">
    <name type="scientific">Caenorhabditis auriculariae</name>
    <dbReference type="NCBI Taxonomy" id="2777116"/>
    <lineage>
        <taxon>Eukaryota</taxon>
        <taxon>Metazoa</taxon>
        <taxon>Ecdysozoa</taxon>
        <taxon>Nematoda</taxon>
        <taxon>Chromadorea</taxon>
        <taxon>Rhabditida</taxon>
        <taxon>Rhabditina</taxon>
        <taxon>Rhabditomorpha</taxon>
        <taxon>Rhabditoidea</taxon>
        <taxon>Rhabditidae</taxon>
        <taxon>Peloderinae</taxon>
        <taxon>Caenorhabditis</taxon>
    </lineage>
</organism>
<feature type="domain" description="C2H2-type" evidence="12">
    <location>
        <begin position="1"/>
        <end position="29"/>
    </location>
</feature>
<dbReference type="GO" id="GO:0008270">
    <property type="term" value="F:zinc ion binding"/>
    <property type="evidence" value="ECO:0007669"/>
    <property type="project" value="UniProtKB-KW"/>
</dbReference>
<dbReference type="Gene3D" id="1.20.5.5270">
    <property type="match status" value="1"/>
</dbReference>
<dbReference type="PANTHER" id="PTHR10046">
    <property type="entry name" value="ATP DEPENDENT LON PROTEASE FAMILY MEMBER"/>
    <property type="match status" value="1"/>
</dbReference>
<dbReference type="PROSITE" id="PS51787">
    <property type="entry name" value="LON_N"/>
    <property type="match status" value="1"/>
</dbReference>
<evidence type="ECO:0000256" key="10">
    <source>
        <dbReference type="PROSITE-ProRule" id="PRU00042"/>
    </source>
</evidence>
<dbReference type="InterPro" id="IPR003111">
    <property type="entry name" value="Lon_prtase_N"/>
</dbReference>
<dbReference type="InterPro" id="IPR003593">
    <property type="entry name" value="AAA+_ATPase"/>
</dbReference>
<evidence type="ECO:0000259" key="14">
    <source>
        <dbReference type="PROSITE" id="PS51787"/>
    </source>
</evidence>
<dbReference type="InterPro" id="IPR027417">
    <property type="entry name" value="P-loop_NTPase"/>
</dbReference>